<keyword evidence="2" id="KW-1185">Reference proteome</keyword>
<dbReference type="Proteomes" id="UP001651050">
    <property type="component" value="Unassembled WGS sequence"/>
</dbReference>
<evidence type="ECO:0000313" key="2">
    <source>
        <dbReference type="Proteomes" id="UP001651050"/>
    </source>
</evidence>
<dbReference type="PANTHER" id="PTHR43975:SF2">
    <property type="entry name" value="EG:BACR7A4.14 PROTEIN-RELATED"/>
    <property type="match status" value="1"/>
</dbReference>
<organism evidence="1 2">
    <name type="scientific">Isoptericola peretonis</name>
    <dbReference type="NCBI Taxonomy" id="2918523"/>
    <lineage>
        <taxon>Bacteria</taxon>
        <taxon>Bacillati</taxon>
        <taxon>Actinomycetota</taxon>
        <taxon>Actinomycetes</taxon>
        <taxon>Micrococcales</taxon>
        <taxon>Promicromonosporaceae</taxon>
        <taxon>Isoptericola</taxon>
    </lineage>
</organism>
<dbReference type="InterPro" id="IPR036291">
    <property type="entry name" value="NAD(P)-bd_dom_sf"/>
</dbReference>
<evidence type="ECO:0000313" key="1">
    <source>
        <dbReference type="EMBL" id="MCK9794511.1"/>
    </source>
</evidence>
<dbReference type="SUPFAM" id="SSF51735">
    <property type="entry name" value="NAD(P)-binding Rossmann-fold domains"/>
    <property type="match status" value="1"/>
</dbReference>
<dbReference type="PRINTS" id="PR00081">
    <property type="entry name" value="GDHRDH"/>
</dbReference>
<sequence>MVAEPRTCVVTGADSGIGRAVAGLLASRGDRVLTCGLTGDVDVRADLATAAGRSGLVAQVVALTDGRVDGLVAAAGAGAPQPGTVALNYFGTVAVLEGLRPALAASDAPAAVVVSSSSTLNRGSRALVRACRGGDEARALAVAGRLARTGRSSQLYRSSKAALNLWTRATAVTQAWAGEGIVLNAVAPGIVATEAVTRTWERDAELLRTALPQPLGAPGPVEPVADLLAYLVSPANRFTTGQVVYCDGGTDALVRGGRPQRLYLRYGARDLVTMVRASRRAARAEARG</sequence>
<accession>A0ABT0J4T4</accession>
<dbReference type="EMBL" id="JALQCY010000003">
    <property type="protein sequence ID" value="MCK9794511.1"/>
    <property type="molecule type" value="Genomic_DNA"/>
</dbReference>
<gene>
    <name evidence="1" type="ORF">M1843_12215</name>
</gene>
<dbReference type="InterPro" id="IPR002347">
    <property type="entry name" value="SDR_fam"/>
</dbReference>
<name>A0ABT0J4T4_9MICO</name>
<dbReference type="RefSeq" id="WP_416344349.1">
    <property type="nucleotide sequence ID" value="NZ_JALQCY010000003.1"/>
</dbReference>
<protein>
    <submittedName>
        <fullName evidence="1">SDR family oxidoreductase</fullName>
    </submittedName>
</protein>
<proteinExistence type="predicted"/>
<dbReference type="Pfam" id="PF13561">
    <property type="entry name" value="adh_short_C2"/>
    <property type="match status" value="1"/>
</dbReference>
<dbReference type="Gene3D" id="3.40.50.720">
    <property type="entry name" value="NAD(P)-binding Rossmann-like Domain"/>
    <property type="match status" value="1"/>
</dbReference>
<reference evidence="1 2" key="1">
    <citation type="submission" date="2022-02" db="EMBL/GenBank/DDBJ databases">
        <title>The car tank lid bacteriome: a reservoir of bacteria with potential in bioremediation of fuel.</title>
        <authorList>
            <person name="Vidal-Verdu A."/>
            <person name="Gomez-Martinez D."/>
            <person name="Latorre-Perez A."/>
            <person name="Pereto J."/>
            <person name="Porcar M."/>
        </authorList>
    </citation>
    <scope>NUCLEOTIDE SEQUENCE [LARGE SCALE GENOMIC DNA]</scope>
    <source>
        <strain evidence="1 2">4D.3</strain>
    </source>
</reference>
<dbReference type="PANTHER" id="PTHR43975">
    <property type="entry name" value="ZGC:101858"/>
    <property type="match status" value="1"/>
</dbReference>
<comment type="caution">
    <text evidence="1">The sequence shown here is derived from an EMBL/GenBank/DDBJ whole genome shotgun (WGS) entry which is preliminary data.</text>
</comment>